<protein>
    <submittedName>
        <fullName evidence="2">Uncharacterized protein</fullName>
    </submittedName>
</protein>
<evidence type="ECO:0000313" key="2">
    <source>
        <dbReference type="EMBL" id="MPC91872.1"/>
    </source>
</evidence>
<evidence type="ECO:0000256" key="1">
    <source>
        <dbReference type="SAM" id="MobiDB-lite"/>
    </source>
</evidence>
<feature type="compositionally biased region" description="Polar residues" evidence="1">
    <location>
        <begin position="14"/>
        <end position="27"/>
    </location>
</feature>
<sequence length="166" mass="17994">MRPRSRDTAPPPSLNSSPQPHAPDTTTLPRLLIFKLSAVSRRHPSPRPLIPKPQCTVQLPFLTSPPLISKPPVLSYSVPSPLLLPISPSSLNSLPSSRPLIPKPHALSRRHPSSSTVPLSSPHLVPSYQIPLTVLPPSLTLSMSSRSPTQPHIFPHFVFLSSNPPA</sequence>
<dbReference type="Proteomes" id="UP000324222">
    <property type="component" value="Unassembled WGS sequence"/>
</dbReference>
<gene>
    <name evidence="2" type="ORF">E2C01_086933</name>
</gene>
<comment type="caution">
    <text evidence="2">The sequence shown here is derived from an EMBL/GenBank/DDBJ whole genome shotgun (WGS) entry which is preliminary data.</text>
</comment>
<proteinExistence type="predicted"/>
<organism evidence="2 3">
    <name type="scientific">Portunus trituberculatus</name>
    <name type="common">Swimming crab</name>
    <name type="synonym">Neptunus trituberculatus</name>
    <dbReference type="NCBI Taxonomy" id="210409"/>
    <lineage>
        <taxon>Eukaryota</taxon>
        <taxon>Metazoa</taxon>
        <taxon>Ecdysozoa</taxon>
        <taxon>Arthropoda</taxon>
        <taxon>Crustacea</taxon>
        <taxon>Multicrustacea</taxon>
        <taxon>Malacostraca</taxon>
        <taxon>Eumalacostraca</taxon>
        <taxon>Eucarida</taxon>
        <taxon>Decapoda</taxon>
        <taxon>Pleocyemata</taxon>
        <taxon>Brachyura</taxon>
        <taxon>Eubrachyura</taxon>
        <taxon>Portunoidea</taxon>
        <taxon>Portunidae</taxon>
        <taxon>Portuninae</taxon>
        <taxon>Portunus</taxon>
    </lineage>
</organism>
<keyword evidence="3" id="KW-1185">Reference proteome</keyword>
<evidence type="ECO:0000313" key="3">
    <source>
        <dbReference type="Proteomes" id="UP000324222"/>
    </source>
</evidence>
<dbReference type="AlphaFoldDB" id="A0A5B7J6N5"/>
<dbReference type="EMBL" id="VSRR010089278">
    <property type="protein sequence ID" value="MPC91872.1"/>
    <property type="molecule type" value="Genomic_DNA"/>
</dbReference>
<feature type="region of interest" description="Disordered" evidence="1">
    <location>
        <begin position="1"/>
        <end position="27"/>
    </location>
</feature>
<name>A0A5B7J6N5_PORTR</name>
<accession>A0A5B7J6N5</accession>
<reference evidence="2 3" key="1">
    <citation type="submission" date="2019-05" db="EMBL/GenBank/DDBJ databases">
        <title>Another draft genome of Portunus trituberculatus and its Hox gene families provides insights of decapod evolution.</title>
        <authorList>
            <person name="Jeong J.-H."/>
            <person name="Song I."/>
            <person name="Kim S."/>
            <person name="Choi T."/>
            <person name="Kim D."/>
            <person name="Ryu S."/>
            <person name="Kim W."/>
        </authorList>
    </citation>
    <scope>NUCLEOTIDE SEQUENCE [LARGE SCALE GENOMIC DNA]</scope>
    <source>
        <tissue evidence="2">Muscle</tissue>
    </source>
</reference>